<dbReference type="EMBL" id="MU853333">
    <property type="protein sequence ID" value="KAK4116301.1"/>
    <property type="molecule type" value="Genomic_DNA"/>
</dbReference>
<proteinExistence type="predicted"/>
<dbReference type="RefSeq" id="XP_064673871.1">
    <property type="nucleotide sequence ID" value="XM_064814285.1"/>
</dbReference>
<dbReference type="Proteomes" id="UP001302812">
    <property type="component" value="Unassembled WGS sequence"/>
</dbReference>
<dbReference type="InterPro" id="IPR028000">
    <property type="entry name" value="Pma1"/>
</dbReference>
<comment type="caution">
    <text evidence="4">The sequence shown here is derived from an EMBL/GenBank/DDBJ whole genome shotgun (WGS) entry which is preliminary data.</text>
</comment>
<feature type="signal peptide" evidence="3">
    <location>
        <begin position="1"/>
        <end position="24"/>
    </location>
</feature>
<feature type="non-terminal residue" evidence="4">
    <location>
        <position position="399"/>
    </location>
</feature>
<feature type="compositionally biased region" description="Basic and acidic residues" evidence="1">
    <location>
        <begin position="341"/>
        <end position="374"/>
    </location>
</feature>
<accession>A0AAN6YW62</accession>
<reference evidence="4" key="2">
    <citation type="submission" date="2023-05" db="EMBL/GenBank/DDBJ databases">
        <authorList>
            <consortium name="Lawrence Berkeley National Laboratory"/>
            <person name="Steindorff A."/>
            <person name="Hensen N."/>
            <person name="Bonometti L."/>
            <person name="Westerberg I."/>
            <person name="Brannstrom I.O."/>
            <person name="Guillou S."/>
            <person name="Cros-Aarteil S."/>
            <person name="Calhoun S."/>
            <person name="Haridas S."/>
            <person name="Kuo A."/>
            <person name="Mondo S."/>
            <person name="Pangilinan J."/>
            <person name="Riley R."/>
            <person name="Labutti K."/>
            <person name="Andreopoulos B."/>
            <person name="Lipzen A."/>
            <person name="Chen C."/>
            <person name="Yanf M."/>
            <person name="Daum C."/>
            <person name="Ng V."/>
            <person name="Clum A."/>
            <person name="Ohm R."/>
            <person name="Martin F."/>
            <person name="Silar P."/>
            <person name="Natvig D."/>
            <person name="Lalanne C."/>
            <person name="Gautier V."/>
            <person name="Ament-Velasquez S.L."/>
            <person name="Kruys A."/>
            <person name="Hutchinson M.I."/>
            <person name="Powell A.J."/>
            <person name="Barry K."/>
            <person name="Miller A.N."/>
            <person name="Grigoriev I.V."/>
            <person name="Debuchy R."/>
            <person name="Gladieux P."/>
            <person name="Thoren M.H."/>
            <person name="Johannesson H."/>
        </authorList>
    </citation>
    <scope>NUCLEOTIDE SEQUENCE</scope>
    <source>
        <strain evidence="4">CBS 508.74</strain>
    </source>
</reference>
<gene>
    <name evidence="4" type="ORF">N656DRAFT_774527</name>
</gene>
<evidence type="ECO:0000313" key="4">
    <source>
        <dbReference type="EMBL" id="KAK4116301.1"/>
    </source>
</evidence>
<organism evidence="4 5">
    <name type="scientific">Canariomyces notabilis</name>
    <dbReference type="NCBI Taxonomy" id="2074819"/>
    <lineage>
        <taxon>Eukaryota</taxon>
        <taxon>Fungi</taxon>
        <taxon>Dikarya</taxon>
        <taxon>Ascomycota</taxon>
        <taxon>Pezizomycotina</taxon>
        <taxon>Sordariomycetes</taxon>
        <taxon>Sordariomycetidae</taxon>
        <taxon>Sordariales</taxon>
        <taxon>Chaetomiaceae</taxon>
        <taxon>Canariomyces</taxon>
    </lineage>
</organism>
<evidence type="ECO:0000313" key="5">
    <source>
        <dbReference type="Proteomes" id="UP001302812"/>
    </source>
</evidence>
<name>A0AAN6YW62_9PEZI</name>
<keyword evidence="5" id="KW-1185">Reference proteome</keyword>
<evidence type="ECO:0000256" key="2">
    <source>
        <dbReference type="SAM" id="Phobius"/>
    </source>
</evidence>
<dbReference type="AlphaFoldDB" id="A0AAN6YW62"/>
<evidence type="ECO:0000256" key="3">
    <source>
        <dbReference type="SAM" id="SignalP"/>
    </source>
</evidence>
<evidence type="ECO:0000256" key="1">
    <source>
        <dbReference type="SAM" id="MobiDB-lite"/>
    </source>
</evidence>
<feature type="region of interest" description="Disordered" evidence="1">
    <location>
        <begin position="318"/>
        <end position="399"/>
    </location>
</feature>
<protein>
    <submittedName>
        <fullName evidence="4">Uncharacterized protein</fullName>
    </submittedName>
</protein>
<keyword evidence="3" id="KW-0732">Signal</keyword>
<keyword evidence="2" id="KW-0472">Membrane</keyword>
<keyword evidence="2" id="KW-0812">Transmembrane</keyword>
<keyword evidence="2" id="KW-1133">Transmembrane helix</keyword>
<feature type="transmembrane region" description="Helical" evidence="2">
    <location>
        <begin position="282"/>
        <end position="303"/>
    </location>
</feature>
<dbReference type="Pfam" id="PF14610">
    <property type="entry name" value="Psg1"/>
    <property type="match status" value="1"/>
</dbReference>
<dbReference type="GeneID" id="89938410"/>
<feature type="compositionally biased region" description="Polar residues" evidence="1">
    <location>
        <begin position="387"/>
        <end position="399"/>
    </location>
</feature>
<feature type="chain" id="PRO_5042943761" evidence="3">
    <location>
        <begin position="25"/>
        <end position="399"/>
    </location>
</feature>
<reference evidence="4" key="1">
    <citation type="journal article" date="2023" name="Mol. Phylogenet. Evol.">
        <title>Genome-scale phylogeny and comparative genomics of the fungal order Sordariales.</title>
        <authorList>
            <person name="Hensen N."/>
            <person name="Bonometti L."/>
            <person name="Westerberg I."/>
            <person name="Brannstrom I.O."/>
            <person name="Guillou S."/>
            <person name="Cros-Aarteil S."/>
            <person name="Calhoun S."/>
            <person name="Haridas S."/>
            <person name="Kuo A."/>
            <person name="Mondo S."/>
            <person name="Pangilinan J."/>
            <person name="Riley R."/>
            <person name="LaButti K."/>
            <person name="Andreopoulos B."/>
            <person name="Lipzen A."/>
            <person name="Chen C."/>
            <person name="Yan M."/>
            <person name="Daum C."/>
            <person name="Ng V."/>
            <person name="Clum A."/>
            <person name="Steindorff A."/>
            <person name="Ohm R.A."/>
            <person name="Martin F."/>
            <person name="Silar P."/>
            <person name="Natvig D.O."/>
            <person name="Lalanne C."/>
            <person name="Gautier V."/>
            <person name="Ament-Velasquez S.L."/>
            <person name="Kruys A."/>
            <person name="Hutchinson M.I."/>
            <person name="Powell A.J."/>
            <person name="Barry K."/>
            <person name="Miller A.N."/>
            <person name="Grigoriev I.V."/>
            <person name="Debuchy R."/>
            <person name="Gladieux P."/>
            <person name="Hiltunen Thoren M."/>
            <person name="Johannesson H."/>
        </authorList>
    </citation>
    <scope>NUCLEOTIDE SEQUENCE</scope>
    <source>
        <strain evidence="4">CBS 508.74</strain>
    </source>
</reference>
<sequence length="399" mass="42590">MLTSKFPLSAAWLLLLLLVGTTSAAPARDQALAARQAAQPTDPWVTVDEDGHARTITPVLATVSGVPTLLSAAPYEVTATVFTMRPWGYKTTSTGAAQPVATNDKGAGAFAACRSSSIGDGGEDFKPFCLPKHQDTYYTGPMHFITWDPSYFPTPNTTIKVLGFYTPNTTSTSTTGSGSTPFEGESEAFSSGEMAAGWGYWQWRADKSLLSSQSLTAANITIRIVFLSPATASAQAGGSRSNQTAVAAPAAAARWVQGPTILLTYRPGPPAVKSKSPDAGGLYIALPAVSAFAMLMVVGTFFCNRQARTIGIGNVMSRRGRRDMGGRRGKRTLLFGKMGSRKSDSGDSRIDREQSIRLMSRDANADDDHDHDEVPWDYWDAEEDQMLGQSSTSAGAHRP</sequence>